<dbReference type="Gene3D" id="2.130.10.10">
    <property type="entry name" value="YVTN repeat-like/Quinoprotein amine dehydrogenase"/>
    <property type="match status" value="1"/>
</dbReference>
<dbReference type="GO" id="GO:0005634">
    <property type="term" value="C:nucleus"/>
    <property type="evidence" value="ECO:0000318"/>
    <property type="project" value="GO_Central"/>
</dbReference>
<dbReference type="InterPro" id="IPR015943">
    <property type="entry name" value="WD40/YVTN_repeat-like_dom_sf"/>
</dbReference>
<feature type="region of interest" description="Disordered" evidence="3">
    <location>
        <begin position="1"/>
        <end position="20"/>
    </location>
</feature>
<organism evidence="4 5">
    <name type="scientific">Prunus persica</name>
    <name type="common">Peach</name>
    <name type="synonym">Amygdalus persica</name>
    <dbReference type="NCBI Taxonomy" id="3760"/>
    <lineage>
        <taxon>Eukaryota</taxon>
        <taxon>Viridiplantae</taxon>
        <taxon>Streptophyta</taxon>
        <taxon>Embryophyta</taxon>
        <taxon>Tracheophyta</taxon>
        <taxon>Spermatophyta</taxon>
        <taxon>Magnoliopsida</taxon>
        <taxon>eudicotyledons</taxon>
        <taxon>Gunneridae</taxon>
        <taxon>Pentapetalae</taxon>
        <taxon>rosids</taxon>
        <taxon>fabids</taxon>
        <taxon>Rosales</taxon>
        <taxon>Rosaceae</taxon>
        <taxon>Amygdaloideae</taxon>
        <taxon>Amygdaleae</taxon>
        <taxon>Prunus</taxon>
    </lineage>
</organism>
<dbReference type="AlphaFoldDB" id="A0A251R4V7"/>
<dbReference type="SUPFAM" id="SSF50978">
    <property type="entry name" value="WD40 repeat-like"/>
    <property type="match status" value="1"/>
</dbReference>
<dbReference type="InterPro" id="IPR040092">
    <property type="entry name" value="TBRG1"/>
</dbReference>
<dbReference type="InterPro" id="IPR036322">
    <property type="entry name" value="WD40_repeat_dom_sf"/>
</dbReference>
<dbReference type="Proteomes" id="UP000006882">
    <property type="component" value="Chromosome G1"/>
</dbReference>
<keyword evidence="2" id="KW-0539">Nucleus</keyword>
<dbReference type="PANTHER" id="PTHR22715">
    <property type="entry name" value="TRANSFORMING GROWTH FACTOR BETA REGULATED GENE 1"/>
    <property type="match status" value="1"/>
</dbReference>
<evidence type="ECO:0000256" key="2">
    <source>
        <dbReference type="ARBA" id="ARBA00023242"/>
    </source>
</evidence>
<dbReference type="GO" id="GO:0048731">
    <property type="term" value="P:system development"/>
    <property type="evidence" value="ECO:0007669"/>
    <property type="project" value="UniProtKB-ARBA"/>
</dbReference>
<feature type="region of interest" description="Disordered" evidence="3">
    <location>
        <begin position="801"/>
        <end position="836"/>
    </location>
</feature>
<evidence type="ECO:0000256" key="3">
    <source>
        <dbReference type="SAM" id="MobiDB-lite"/>
    </source>
</evidence>
<feature type="compositionally biased region" description="Basic and acidic residues" evidence="3">
    <location>
        <begin position="1"/>
        <end position="15"/>
    </location>
</feature>
<dbReference type="PROSITE" id="PS51542">
    <property type="entry name" value="FYRN"/>
    <property type="match status" value="1"/>
</dbReference>
<evidence type="ECO:0008006" key="6">
    <source>
        <dbReference type="Google" id="ProtNLM"/>
    </source>
</evidence>
<keyword evidence="5" id="KW-1185">Reference proteome</keyword>
<dbReference type="InterPro" id="IPR003889">
    <property type="entry name" value="FYrich_C"/>
</dbReference>
<dbReference type="STRING" id="3760.A0A251R4V7"/>
<dbReference type="PANTHER" id="PTHR22715:SF1">
    <property type="entry name" value="DNA BINDING PROTEIN"/>
    <property type="match status" value="1"/>
</dbReference>
<feature type="region of interest" description="Disordered" evidence="3">
    <location>
        <begin position="385"/>
        <end position="405"/>
    </location>
</feature>
<dbReference type="GO" id="GO:0140993">
    <property type="term" value="F:histone modifying activity"/>
    <property type="evidence" value="ECO:0007669"/>
    <property type="project" value="UniProtKB-ARBA"/>
</dbReference>
<dbReference type="PROSITE" id="PS51543">
    <property type="entry name" value="FYRC"/>
    <property type="match status" value="1"/>
</dbReference>
<proteinExistence type="predicted"/>
<comment type="subcellular location">
    <subcellularLocation>
        <location evidence="1">Nucleus</location>
    </subcellularLocation>
</comment>
<dbReference type="Gramene" id="ONI31064">
    <property type="protein sequence ID" value="ONI31064"/>
    <property type="gene ID" value="PRUPE_1G290000"/>
</dbReference>
<dbReference type="EMBL" id="CM007651">
    <property type="protein sequence ID" value="ONI31064.1"/>
    <property type="molecule type" value="Genomic_DNA"/>
</dbReference>
<dbReference type="Gene3D" id="3.30.160.360">
    <property type="match status" value="1"/>
</dbReference>
<feature type="region of interest" description="Disordered" evidence="3">
    <location>
        <begin position="213"/>
        <end position="234"/>
    </location>
</feature>
<dbReference type="InterPro" id="IPR003888">
    <property type="entry name" value="FYrich_N"/>
</dbReference>
<evidence type="ECO:0000313" key="4">
    <source>
        <dbReference type="EMBL" id="ONI31064.1"/>
    </source>
</evidence>
<reference evidence="4 5" key="1">
    <citation type="journal article" date="2013" name="Nat. Genet.">
        <title>The high-quality draft genome of peach (Prunus persica) identifies unique patterns of genetic diversity, domestication and genome evolution.</title>
        <authorList>
            <consortium name="International Peach Genome Initiative"/>
            <person name="Verde I."/>
            <person name="Abbott A.G."/>
            <person name="Scalabrin S."/>
            <person name="Jung S."/>
            <person name="Shu S."/>
            <person name="Marroni F."/>
            <person name="Zhebentyayeva T."/>
            <person name="Dettori M.T."/>
            <person name="Grimwood J."/>
            <person name="Cattonaro F."/>
            <person name="Zuccolo A."/>
            <person name="Rossini L."/>
            <person name="Jenkins J."/>
            <person name="Vendramin E."/>
            <person name="Meisel L.A."/>
            <person name="Decroocq V."/>
            <person name="Sosinski B."/>
            <person name="Prochnik S."/>
            <person name="Mitros T."/>
            <person name="Policriti A."/>
            <person name="Cipriani G."/>
            <person name="Dondini L."/>
            <person name="Ficklin S."/>
            <person name="Goodstein D.M."/>
            <person name="Xuan P."/>
            <person name="Del Fabbro C."/>
            <person name="Aramini V."/>
            <person name="Copetti D."/>
            <person name="Gonzalez S."/>
            <person name="Horner D.S."/>
            <person name="Falchi R."/>
            <person name="Lucas S."/>
            <person name="Mica E."/>
            <person name="Maldonado J."/>
            <person name="Lazzari B."/>
            <person name="Bielenberg D."/>
            <person name="Pirona R."/>
            <person name="Miculan M."/>
            <person name="Barakat A."/>
            <person name="Testolin R."/>
            <person name="Stella A."/>
            <person name="Tartarini S."/>
            <person name="Tonutti P."/>
            <person name="Arus P."/>
            <person name="Orellana A."/>
            <person name="Wells C."/>
            <person name="Main D."/>
            <person name="Vizzotto G."/>
            <person name="Silva H."/>
            <person name="Salamini F."/>
            <person name="Schmutz J."/>
            <person name="Morgante M."/>
            <person name="Rokhsar D.S."/>
        </authorList>
    </citation>
    <scope>NUCLEOTIDE SEQUENCE [LARGE SCALE GENOMIC DNA]</scope>
    <source>
        <strain evidence="5">cv. Nemared</strain>
    </source>
</reference>
<evidence type="ECO:0000256" key="1">
    <source>
        <dbReference type="ARBA" id="ARBA00004123"/>
    </source>
</evidence>
<dbReference type="GO" id="GO:0051726">
    <property type="term" value="P:regulation of cell cycle"/>
    <property type="evidence" value="ECO:0000318"/>
    <property type="project" value="GO_Central"/>
</dbReference>
<protein>
    <recommendedName>
        <fullName evidence="6">FYR C-terminal domain-containing protein</fullName>
    </recommendedName>
</protein>
<gene>
    <name evidence="4" type="ORF">PRUPE_1G290000</name>
</gene>
<name>A0A251R4V7_PRUPE</name>
<evidence type="ECO:0000313" key="5">
    <source>
        <dbReference type="Proteomes" id="UP000006882"/>
    </source>
</evidence>
<feature type="region of interest" description="Disordered" evidence="3">
    <location>
        <begin position="315"/>
        <end position="345"/>
    </location>
</feature>
<dbReference type="OrthoDB" id="1928087at2759"/>
<accession>A0A251R4V7</accession>
<sequence>MTKPKVEEAKPNAEEKPDDLEINSIGSLYNGPWDKKYWSSSRGKDRYPYPVGYRAVRAHNGSTYKMEIQEGPKGPLFSIIAADGQSSSGQTPYIAWEKFQKAFFPRMKIWHGKRFSCKIDGVEFFGFKNPFVQRLLRELAANVNGTAERSLVPSSFCNGASRTDVDNRFPDARPYLAIPRITGKRSRRREIVNSKSFSWTSIKRTRPEDLTSFAEHSDSVKGSKRYHNNGNSKLSSSLEEEYDICKYSKASPPLVHLVPAHQEASDFSVKDSLPLDSVGFSNHPRMDAVHEEARLFVGSGNCKSTVVASNLSVDEEQPLDRTEDPNPMVPENKTVDTVPKDSEGLTDVDLCAPDTYFTQDKTSDSAPAIQDRSASNVVISEGLLTESHREEETATSKSNASSEMSEFDLVGQEMAKSMMTFLLPQAIPLLKKGSRKEKGTVSPSEILPCAPSPGVILAVNNDRMEEKMYTQNNDFGSMVPTKSFVPDSLEDDQYGDHVVNHVISSSDKAEAGQDSSYPACLLNSHGLLVAVNEHNKSLDVHLETNGTKDIFPYKEVAMASTGGLQECDTNVFESLPVCMSPCKRVFSEEIRDKSANKDECSLGVNIHSMKSNETAVDLPEAINTIVDNQRGMLNSSKASQNENSVKTTVAETGNESFTKVPHLVYTKRKAQNICPIKGNHSGPLSESIICRNSGDICLPESYPSAETLLALETLQMGSSDDNLYKDSFCAEAKTVEHSSCLNADKPSVNSKGLLNGHCPAVLQEQALVGASKEKDTLCSLDLSVSRLENHVDKDVVGHENLLEPNDTETSQKQGTGLMHDPNSVPHSSDSKPHSMELNNELTGSLEFVGRYSHQNPVLSVLLSAKGTEIYVCVLCGPLVDKDGSLFIYKVAIEEPRVGCPSFVGHTSVTLPIRKDYFGRIALERSSLQFTPDGQYLVLLDSIKTPYCRQGSIHCLCSTCTSNCSEENTVKIVQVRLGYVSKVASLKAVDSLECILVCEPNNLVAVGESGRLHLWVMNSTWSAQIENFVLPAEDCISPGIVELKRIPNCTHIVVGHNGFGEFSLWDISKCILVSRFSAASSSICQFVPVSLFTWRIKCPVSSYSDIEEHINELVAATSNNQFSLEGEDIAVWLLVSSSSDSDAQQDYVSDDCDSNPMGRWRLALMVKNMVIFGSALDPRAAVIGASAGQGICGTCDGLVYMWELSTGNKFGAMHHFKGGSVSCIATDDSRPSPGAVAVAGDNQLLVFLHSEKSSVH</sequence>
<feature type="compositionally biased region" description="Polar residues" evidence="3">
    <location>
        <begin position="395"/>
        <end position="404"/>
    </location>
</feature>